<dbReference type="InterPro" id="IPR023229">
    <property type="entry name" value="T2SS_M_periplasmic_sf"/>
</dbReference>
<evidence type="ECO:0000256" key="11">
    <source>
        <dbReference type="SAM" id="Phobius"/>
    </source>
</evidence>
<dbReference type="InterPro" id="IPR007690">
    <property type="entry name" value="T2SS_GspM"/>
</dbReference>
<keyword evidence="7 10" id="KW-0653">Protein transport</keyword>
<evidence type="ECO:0000256" key="1">
    <source>
        <dbReference type="ARBA" id="ARBA00004377"/>
    </source>
</evidence>
<dbReference type="EMBL" id="LVJN01000018">
    <property type="protein sequence ID" value="OSM05326.1"/>
    <property type="molecule type" value="Genomic_DNA"/>
</dbReference>
<dbReference type="SUPFAM" id="SSF103054">
    <property type="entry name" value="General secretion pathway protein M, EpsM"/>
    <property type="match status" value="1"/>
</dbReference>
<comment type="function">
    <text evidence="10">Inner membrane component of the type II secretion system required for the energy-dependent secretion of extracellular factors such as proteases and toxins from the periplasm.</text>
</comment>
<dbReference type="PIRSF" id="PIRSF006291">
    <property type="entry name" value="GspM"/>
    <property type="match status" value="1"/>
</dbReference>
<evidence type="ECO:0000256" key="8">
    <source>
        <dbReference type="ARBA" id="ARBA00022989"/>
    </source>
</evidence>
<dbReference type="OrthoDB" id="7632029at2"/>
<evidence type="ECO:0000256" key="2">
    <source>
        <dbReference type="ARBA" id="ARBA00010637"/>
    </source>
</evidence>
<accession>A0A1Y2K9H0</accession>
<keyword evidence="13" id="KW-1185">Reference proteome</keyword>
<name>A0A1Y2K9H0_9PROT</name>
<keyword evidence="8 11" id="KW-1133">Transmembrane helix</keyword>
<dbReference type="GO" id="GO:0015627">
    <property type="term" value="C:type II protein secretion system complex"/>
    <property type="evidence" value="ECO:0007669"/>
    <property type="project" value="InterPro"/>
</dbReference>
<evidence type="ECO:0000256" key="5">
    <source>
        <dbReference type="ARBA" id="ARBA00022519"/>
    </source>
</evidence>
<dbReference type="GO" id="GO:0015628">
    <property type="term" value="P:protein secretion by the type II secretion system"/>
    <property type="evidence" value="ECO:0007669"/>
    <property type="project" value="InterPro"/>
</dbReference>
<keyword evidence="3 10" id="KW-0813">Transport</keyword>
<comment type="caution">
    <text evidence="12">The sequence shown here is derived from an EMBL/GenBank/DDBJ whole genome shotgun (WGS) entry which is preliminary data.</text>
</comment>
<keyword evidence="4 10" id="KW-1003">Cell membrane</keyword>
<reference evidence="12 13" key="1">
    <citation type="journal article" date="2016" name="BMC Genomics">
        <title>Combined genomic and structural analyses of a cultured magnetotactic bacterium reveals its niche adaptation to a dynamic environment.</title>
        <authorList>
            <person name="Araujo A.C."/>
            <person name="Morillo V."/>
            <person name="Cypriano J."/>
            <person name="Teixeira L.C."/>
            <person name="Leao P."/>
            <person name="Lyra S."/>
            <person name="Almeida L.G."/>
            <person name="Bazylinski D.A."/>
            <person name="Vasconcellos A.T."/>
            <person name="Abreu F."/>
            <person name="Lins U."/>
        </authorList>
    </citation>
    <scope>NUCLEOTIDE SEQUENCE [LARGE SCALE GENOMIC DNA]</scope>
    <source>
        <strain evidence="12 13">IT-1</strain>
    </source>
</reference>
<dbReference type="Gene3D" id="3.30.1360.100">
    <property type="entry name" value="General secretion pathway protein M, EpsM"/>
    <property type="match status" value="1"/>
</dbReference>
<feature type="transmembrane region" description="Helical" evidence="11">
    <location>
        <begin position="21"/>
        <end position="43"/>
    </location>
</feature>
<organism evidence="12 13">
    <name type="scientific">Magnetofaba australis IT-1</name>
    <dbReference type="NCBI Taxonomy" id="1434232"/>
    <lineage>
        <taxon>Bacteria</taxon>
        <taxon>Pseudomonadati</taxon>
        <taxon>Pseudomonadota</taxon>
        <taxon>Magnetococcia</taxon>
        <taxon>Magnetococcales</taxon>
        <taxon>Magnetococcaceae</taxon>
        <taxon>Magnetofaba</taxon>
    </lineage>
</organism>
<keyword evidence="9 10" id="KW-0472">Membrane</keyword>
<dbReference type="STRING" id="1434232.MAIT1_03499"/>
<proteinExistence type="inferred from homology"/>
<keyword evidence="5 10" id="KW-0997">Cell inner membrane</keyword>
<evidence type="ECO:0000256" key="10">
    <source>
        <dbReference type="PIRNR" id="PIRNR006291"/>
    </source>
</evidence>
<keyword evidence="6 11" id="KW-0812">Transmembrane</keyword>
<gene>
    <name evidence="12" type="ORF">MAIT1_03499</name>
</gene>
<dbReference type="Pfam" id="PF04612">
    <property type="entry name" value="T2SSM"/>
    <property type="match status" value="1"/>
</dbReference>
<dbReference type="AlphaFoldDB" id="A0A1Y2K9H0"/>
<dbReference type="Proteomes" id="UP000194003">
    <property type="component" value="Unassembled WGS sequence"/>
</dbReference>
<evidence type="ECO:0000256" key="9">
    <source>
        <dbReference type="ARBA" id="ARBA00023136"/>
    </source>
</evidence>
<evidence type="ECO:0000313" key="13">
    <source>
        <dbReference type="Proteomes" id="UP000194003"/>
    </source>
</evidence>
<protein>
    <recommendedName>
        <fullName evidence="10">Type II secretion system protein M</fullName>
        <shortName evidence="10">T2SS protein M</shortName>
    </recommendedName>
    <alternativeName>
        <fullName evidence="10">General secretion pathway protein M</fullName>
    </alternativeName>
</protein>
<dbReference type="RefSeq" id="WP_085441945.1">
    <property type="nucleotide sequence ID" value="NZ_LVJN01000018.1"/>
</dbReference>
<evidence type="ECO:0000313" key="12">
    <source>
        <dbReference type="EMBL" id="OSM05326.1"/>
    </source>
</evidence>
<evidence type="ECO:0000256" key="7">
    <source>
        <dbReference type="ARBA" id="ARBA00022927"/>
    </source>
</evidence>
<evidence type="ECO:0000256" key="6">
    <source>
        <dbReference type="ARBA" id="ARBA00022692"/>
    </source>
</evidence>
<evidence type="ECO:0000256" key="4">
    <source>
        <dbReference type="ARBA" id="ARBA00022475"/>
    </source>
</evidence>
<dbReference type="GO" id="GO:0005886">
    <property type="term" value="C:plasma membrane"/>
    <property type="evidence" value="ECO:0007669"/>
    <property type="project" value="UniProtKB-SubCell"/>
</dbReference>
<comment type="similarity">
    <text evidence="2 10">Belongs to the GSP M family.</text>
</comment>
<sequence length="170" mass="18760">MNRFMELLMAALDRLNDRERKLVLGGGGALIVLLLVFGVWLPISDHVSAQQREVSLQRQDLAWMRQAAEEVGRLRAQGATAKGAQAAPGESLMSLADRSAREQGLGGAIRRIEPAEKGVSVRLEGVGFDRMMQWLGHVREQFGVMVTRADVERANDQGGVNARLVLEWRS</sequence>
<evidence type="ECO:0000256" key="3">
    <source>
        <dbReference type="ARBA" id="ARBA00022448"/>
    </source>
</evidence>
<comment type="subcellular location">
    <subcellularLocation>
        <location evidence="1">Cell inner membrane</location>
        <topology evidence="1">Single-pass membrane protein</topology>
    </subcellularLocation>
</comment>